<keyword evidence="5" id="KW-1185">Reference proteome</keyword>
<dbReference type="PANTHER" id="PTHR33882">
    <property type="entry name" value="PATHOGENIC TYPE III EFFECTOR AVIRULENCE FACTOR AVR AVRRPT-CLEAVAGE: CLEAVAGE SITE PROTEIN"/>
    <property type="match status" value="1"/>
</dbReference>
<name>A0AAQ3RII3_VIGMU</name>
<reference evidence="4 5" key="1">
    <citation type="journal article" date="2023" name="Life. Sci Alliance">
        <title>Evolutionary insights into 3D genome organization and epigenetic landscape of Vigna mungo.</title>
        <authorList>
            <person name="Junaid A."/>
            <person name="Singh B."/>
            <person name="Bhatia S."/>
        </authorList>
    </citation>
    <scope>NUCLEOTIDE SEQUENCE [LARGE SCALE GENOMIC DNA]</scope>
    <source>
        <strain evidence="4">Urdbean</strain>
    </source>
</reference>
<sequence length="121" mass="14236">MQNTTVMSVPQFGGWDQNEGAYDYSVVFNQARATKKHQKNNITEIKSLNLENEESFSSSSNSRHHHHHHHHRHFHFHHFHSHGQRHEVMVKLFSFLKCGFSNATLVLVFIFVMRFSITAEH</sequence>
<feature type="compositionally biased region" description="Basic residues" evidence="1">
    <location>
        <begin position="62"/>
        <end position="74"/>
    </location>
</feature>
<organism evidence="4 5">
    <name type="scientific">Vigna mungo</name>
    <name type="common">Black gram</name>
    <name type="synonym">Phaseolus mungo</name>
    <dbReference type="NCBI Taxonomy" id="3915"/>
    <lineage>
        <taxon>Eukaryota</taxon>
        <taxon>Viridiplantae</taxon>
        <taxon>Streptophyta</taxon>
        <taxon>Embryophyta</taxon>
        <taxon>Tracheophyta</taxon>
        <taxon>Spermatophyta</taxon>
        <taxon>Magnoliopsida</taxon>
        <taxon>eudicotyledons</taxon>
        <taxon>Gunneridae</taxon>
        <taxon>Pentapetalae</taxon>
        <taxon>rosids</taxon>
        <taxon>fabids</taxon>
        <taxon>Fabales</taxon>
        <taxon>Fabaceae</taxon>
        <taxon>Papilionoideae</taxon>
        <taxon>50 kb inversion clade</taxon>
        <taxon>NPAAA clade</taxon>
        <taxon>indigoferoid/millettioid clade</taxon>
        <taxon>Phaseoleae</taxon>
        <taxon>Vigna</taxon>
    </lineage>
</organism>
<protein>
    <recommendedName>
        <fullName evidence="3">RIN4 pathogenic type III effector avirulence factor Avr cleavage site domain-containing protein</fullName>
    </recommendedName>
</protein>
<dbReference type="Pfam" id="PF05627">
    <property type="entry name" value="AvrRpt-cleavage"/>
    <property type="match status" value="1"/>
</dbReference>
<dbReference type="InterPro" id="IPR008700">
    <property type="entry name" value="TypeIII_avirulence_cleave"/>
</dbReference>
<keyword evidence="2" id="KW-0812">Transmembrane</keyword>
<accession>A0AAQ3RII3</accession>
<evidence type="ECO:0000313" key="4">
    <source>
        <dbReference type="EMBL" id="WVY93958.1"/>
    </source>
</evidence>
<dbReference type="PANTHER" id="PTHR33882:SF11">
    <property type="entry name" value="RPM1-INTERACTING PROTEIN 4 (RIN4) FAMILY PROTEIN"/>
    <property type="match status" value="1"/>
</dbReference>
<dbReference type="Proteomes" id="UP001374535">
    <property type="component" value="Chromosome 10"/>
</dbReference>
<evidence type="ECO:0000313" key="5">
    <source>
        <dbReference type="Proteomes" id="UP001374535"/>
    </source>
</evidence>
<evidence type="ECO:0000256" key="1">
    <source>
        <dbReference type="SAM" id="MobiDB-lite"/>
    </source>
</evidence>
<feature type="domain" description="RIN4 pathogenic type III effector avirulence factor Avr cleavage site" evidence="3">
    <location>
        <begin position="7"/>
        <end position="36"/>
    </location>
</feature>
<feature type="region of interest" description="Disordered" evidence="1">
    <location>
        <begin position="53"/>
        <end position="74"/>
    </location>
</feature>
<proteinExistence type="predicted"/>
<gene>
    <name evidence="4" type="ORF">V8G54_033046</name>
</gene>
<evidence type="ECO:0000256" key="2">
    <source>
        <dbReference type="SAM" id="Phobius"/>
    </source>
</evidence>
<evidence type="ECO:0000259" key="3">
    <source>
        <dbReference type="Pfam" id="PF05627"/>
    </source>
</evidence>
<feature type="transmembrane region" description="Helical" evidence="2">
    <location>
        <begin position="95"/>
        <end position="117"/>
    </location>
</feature>
<keyword evidence="2" id="KW-1133">Transmembrane helix</keyword>
<dbReference type="EMBL" id="CP144691">
    <property type="protein sequence ID" value="WVY93958.1"/>
    <property type="molecule type" value="Genomic_DNA"/>
</dbReference>
<dbReference type="AlphaFoldDB" id="A0AAQ3RII3"/>
<keyword evidence="2" id="KW-0472">Membrane</keyword>